<dbReference type="SUPFAM" id="SSF53067">
    <property type="entry name" value="Actin-like ATPase domain"/>
    <property type="match status" value="2"/>
</dbReference>
<evidence type="ECO:0000313" key="2">
    <source>
        <dbReference type="Proteomes" id="UP001221546"/>
    </source>
</evidence>
<dbReference type="InterPro" id="IPR050696">
    <property type="entry name" value="FtsA/MreB"/>
</dbReference>
<dbReference type="InterPro" id="IPR013366">
    <property type="entry name" value="EutJ"/>
</dbReference>
<organism evidence="1 2">
    <name type="scientific">Bradyrhizobium brasilense</name>
    <dbReference type="NCBI Taxonomy" id="1419277"/>
    <lineage>
        <taxon>Bacteria</taxon>
        <taxon>Pseudomonadati</taxon>
        <taxon>Pseudomonadota</taxon>
        <taxon>Alphaproteobacteria</taxon>
        <taxon>Hyphomicrobiales</taxon>
        <taxon>Nitrobacteraceae</taxon>
        <taxon>Bradyrhizobium</taxon>
    </lineage>
</organism>
<dbReference type="NCBIfam" id="TIGR02529">
    <property type="entry name" value="EutJ"/>
    <property type="match status" value="1"/>
</dbReference>
<keyword evidence="2" id="KW-1185">Reference proteome</keyword>
<proteinExistence type="predicted"/>
<name>A0ABY8JB90_9BRAD</name>
<gene>
    <name evidence="1" type="primary">eutJ</name>
    <name evidence="1" type="ORF">QA636_27490</name>
</gene>
<dbReference type="InterPro" id="IPR056546">
    <property type="entry name" value="MreB_MamK-like"/>
</dbReference>
<dbReference type="PANTHER" id="PTHR32432:SF3">
    <property type="entry name" value="ETHANOLAMINE UTILIZATION PROTEIN EUTJ"/>
    <property type="match status" value="1"/>
</dbReference>
<protein>
    <submittedName>
        <fullName evidence="1">Ethanolamine utilization protein EutJ</fullName>
    </submittedName>
</protein>
<dbReference type="Proteomes" id="UP001221546">
    <property type="component" value="Chromosome"/>
</dbReference>
<sequence>MLARVKSSVSAVNHETTAFLESAAATFRAPSSEAPVSFGVDLGTATIVLTAVDGAGRPVYWDSLPCQAVRDGVVVNFGDAVTAVKQLKSSATTAMGVDIGAAATAFPPGVPEAEARACRYVLENAGITCRQLVDEVSAAQALLRLDNGAIVDVGGGSTGVGIVENGTIIALDDEPGGGHHLDLILAGALRISTEDAEERKRLGKEDYSHILRPGVERIATSILRQIRDRDVRSIHLVGGAVRVPHAASIVAAFCGIETWAYPHSELVTPFGIAKS</sequence>
<evidence type="ECO:0000313" key="1">
    <source>
        <dbReference type="EMBL" id="WFU61248.1"/>
    </source>
</evidence>
<dbReference type="Pfam" id="PF06723">
    <property type="entry name" value="MreB_Mbl"/>
    <property type="match status" value="1"/>
</dbReference>
<dbReference type="RefSeq" id="WP_310884843.1">
    <property type="nucleotide sequence ID" value="NZ_CP121646.1"/>
</dbReference>
<dbReference type="PANTHER" id="PTHR32432">
    <property type="entry name" value="CELL DIVISION PROTEIN FTSA-RELATED"/>
    <property type="match status" value="1"/>
</dbReference>
<dbReference type="NCBIfam" id="NF011660">
    <property type="entry name" value="PRK15080.1"/>
    <property type="match status" value="1"/>
</dbReference>
<dbReference type="EMBL" id="CP121646">
    <property type="protein sequence ID" value="WFU61248.1"/>
    <property type="molecule type" value="Genomic_DNA"/>
</dbReference>
<dbReference type="Gene3D" id="3.30.420.40">
    <property type="match status" value="2"/>
</dbReference>
<accession>A0ABY8JB90</accession>
<dbReference type="InterPro" id="IPR043129">
    <property type="entry name" value="ATPase_NBD"/>
</dbReference>
<reference evidence="1 2" key="1">
    <citation type="submission" date="2023-04" db="EMBL/GenBank/DDBJ databases">
        <title>Australian commercial rhizobial inoculants.</title>
        <authorList>
            <person name="Kohlmeier M.G."/>
            <person name="O'Hara G.W."/>
            <person name="Colombi E."/>
            <person name="Ramsay J.P."/>
            <person name="Terpolilli J."/>
        </authorList>
    </citation>
    <scope>NUCLEOTIDE SEQUENCE [LARGE SCALE GENOMIC DNA]</scope>
    <source>
        <strain evidence="1 2">CB627</strain>
    </source>
</reference>